<dbReference type="InterPro" id="IPR020672">
    <property type="entry name" value="Ribose5P_isomerase_typA_subgr"/>
</dbReference>
<dbReference type="SUPFAM" id="SSF100950">
    <property type="entry name" value="NagB/RpiA/CoA transferase-like"/>
    <property type="match status" value="1"/>
</dbReference>
<dbReference type="GO" id="GO:0004751">
    <property type="term" value="F:ribose-5-phosphate isomerase activity"/>
    <property type="evidence" value="ECO:0007669"/>
    <property type="project" value="UniProtKB-UniRule"/>
</dbReference>
<comment type="similarity">
    <text evidence="3">Belongs to the ribose 5-phosphate isomerase family.</text>
</comment>
<accession>A0A7L5BSR9</accession>
<dbReference type="Gene3D" id="3.40.50.1360">
    <property type="match status" value="1"/>
</dbReference>
<dbReference type="InterPro" id="IPR037171">
    <property type="entry name" value="NagB/RpiA_transferase-like"/>
</dbReference>
<dbReference type="Gene3D" id="3.30.70.260">
    <property type="match status" value="1"/>
</dbReference>
<organism evidence="4 5">
    <name type="scientific">Pikeienuella piscinae</name>
    <dbReference type="NCBI Taxonomy" id="2748098"/>
    <lineage>
        <taxon>Bacteria</taxon>
        <taxon>Pseudomonadati</taxon>
        <taxon>Pseudomonadota</taxon>
        <taxon>Alphaproteobacteria</taxon>
        <taxon>Rhodobacterales</taxon>
        <taxon>Paracoccaceae</taxon>
        <taxon>Pikeienuella</taxon>
    </lineage>
</organism>
<proteinExistence type="inferred from homology"/>
<evidence type="ECO:0000313" key="4">
    <source>
        <dbReference type="EMBL" id="QIE54315.1"/>
    </source>
</evidence>
<dbReference type="RefSeq" id="WP_165094379.1">
    <property type="nucleotide sequence ID" value="NZ_CP049056.1"/>
</dbReference>
<evidence type="ECO:0000313" key="5">
    <source>
        <dbReference type="Proteomes" id="UP000503336"/>
    </source>
</evidence>
<dbReference type="FunFam" id="3.40.50.1360:FF:000001">
    <property type="entry name" value="Ribose-5-phosphate isomerase A"/>
    <property type="match status" value="1"/>
</dbReference>
<protein>
    <recommendedName>
        <fullName evidence="3">Ribose-5-phosphate isomerase A</fullName>
        <ecNumber evidence="3">5.3.1.6</ecNumber>
    </recommendedName>
    <alternativeName>
        <fullName evidence="3">Phosphoriboisomerase A</fullName>
        <shortName evidence="3">PRI</shortName>
    </alternativeName>
</protein>
<dbReference type="InterPro" id="IPR004788">
    <property type="entry name" value="Ribose5P_isomerase_type_A"/>
</dbReference>
<feature type="binding site" evidence="3">
    <location>
        <begin position="100"/>
        <end position="103"/>
    </location>
    <ligand>
        <name>substrate</name>
    </ligand>
</feature>
<dbReference type="InterPro" id="IPR050262">
    <property type="entry name" value="Ribose-5P_isomerase"/>
</dbReference>
<dbReference type="Proteomes" id="UP000503336">
    <property type="component" value="Chromosome"/>
</dbReference>
<comment type="subunit">
    <text evidence="3">Homodimer.</text>
</comment>
<dbReference type="NCBIfam" id="NF001924">
    <property type="entry name" value="PRK00702.1"/>
    <property type="match status" value="1"/>
</dbReference>
<comment type="catalytic activity">
    <reaction evidence="1 3">
        <text>aldehydo-D-ribose 5-phosphate = D-ribulose 5-phosphate</text>
        <dbReference type="Rhea" id="RHEA:14657"/>
        <dbReference type="ChEBI" id="CHEBI:58121"/>
        <dbReference type="ChEBI" id="CHEBI:58273"/>
        <dbReference type="EC" id="5.3.1.6"/>
    </reaction>
</comment>
<dbReference type="PANTHER" id="PTHR43748">
    <property type="entry name" value="RIBOSE-5-PHOSPHATE ISOMERASE 3, CHLOROPLASTIC-RELATED"/>
    <property type="match status" value="1"/>
</dbReference>
<dbReference type="CDD" id="cd01398">
    <property type="entry name" value="RPI_A"/>
    <property type="match status" value="1"/>
</dbReference>
<reference evidence="4 5" key="1">
    <citation type="submission" date="2020-02" db="EMBL/GenBank/DDBJ databases">
        <title>complete genome sequence of Rhodobacteraceae bacterium.</title>
        <authorList>
            <person name="Park J."/>
            <person name="Kim Y.-S."/>
            <person name="Kim K.-H."/>
        </authorList>
    </citation>
    <scope>NUCLEOTIDE SEQUENCE [LARGE SCALE GENOMIC DNA]</scope>
    <source>
        <strain evidence="4 5">RR4-56</strain>
    </source>
</reference>
<gene>
    <name evidence="3 4" type="primary">rpiA</name>
    <name evidence="4" type="ORF">G5B40_01950</name>
</gene>
<feature type="binding site" evidence="3">
    <location>
        <position position="127"/>
    </location>
    <ligand>
        <name>substrate</name>
    </ligand>
</feature>
<comment type="function">
    <text evidence="3">Catalyzes the reversible conversion of ribose-5-phosphate to ribulose 5-phosphate.</text>
</comment>
<dbReference type="HAMAP" id="MF_00170">
    <property type="entry name" value="Rib_5P_isom_A"/>
    <property type="match status" value="1"/>
</dbReference>
<dbReference type="UniPathway" id="UPA00115">
    <property type="reaction ID" value="UER00412"/>
</dbReference>
<evidence type="ECO:0000256" key="3">
    <source>
        <dbReference type="HAMAP-Rule" id="MF_00170"/>
    </source>
</evidence>
<dbReference type="NCBIfam" id="TIGR00021">
    <property type="entry name" value="rpiA"/>
    <property type="match status" value="1"/>
</dbReference>
<feature type="binding site" evidence="3">
    <location>
        <begin position="87"/>
        <end position="90"/>
    </location>
    <ligand>
        <name>substrate</name>
    </ligand>
</feature>
<evidence type="ECO:0000256" key="1">
    <source>
        <dbReference type="ARBA" id="ARBA00001713"/>
    </source>
</evidence>
<keyword evidence="5" id="KW-1185">Reference proteome</keyword>
<dbReference type="SUPFAM" id="SSF75445">
    <property type="entry name" value="D-ribose-5-phosphate isomerase (RpiA), lid domain"/>
    <property type="match status" value="1"/>
</dbReference>
<dbReference type="Pfam" id="PF06026">
    <property type="entry name" value="Rib_5-P_isom_A"/>
    <property type="match status" value="1"/>
</dbReference>
<dbReference type="AlphaFoldDB" id="A0A7L5BSR9"/>
<evidence type="ECO:0000256" key="2">
    <source>
        <dbReference type="ARBA" id="ARBA00023235"/>
    </source>
</evidence>
<keyword evidence="2 3" id="KW-0413">Isomerase</keyword>
<name>A0A7L5BSR9_9RHOB</name>
<dbReference type="EMBL" id="CP049056">
    <property type="protein sequence ID" value="QIE54315.1"/>
    <property type="molecule type" value="Genomic_DNA"/>
</dbReference>
<feature type="binding site" evidence="3">
    <location>
        <begin position="33"/>
        <end position="36"/>
    </location>
    <ligand>
        <name>substrate</name>
    </ligand>
</feature>
<dbReference type="PANTHER" id="PTHR43748:SF3">
    <property type="entry name" value="RIBOSE-5-PHOSPHATE ISOMERASE 3, CHLOROPLASTIC-RELATED"/>
    <property type="match status" value="1"/>
</dbReference>
<dbReference type="KEGG" id="hdh:G5B40_01950"/>
<feature type="active site" description="Proton acceptor" evidence="3">
    <location>
        <position position="109"/>
    </location>
</feature>
<comment type="pathway">
    <text evidence="3">Carbohydrate degradation; pentose phosphate pathway; D-ribose 5-phosphate from D-ribulose 5-phosphate (non-oxidative stage): step 1/1.</text>
</comment>
<dbReference type="EC" id="5.3.1.6" evidence="3"/>
<dbReference type="GO" id="GO:0009052">
    <property type="term" value="P:pentose-phosphate shunt, non-oxidative branch"/>
    <property type="evidence" value="ECO:0007669"/>
    <property type="project" value="UniProtKB-UniRule"/>
</dbReference>
<sequence>MQEPTTPAERAKFAAARRALDYVEPGMRLGLGTGSTAVFLVRLLGERMADRDLLCVPTSSRTAALATECGLNVRALEDVDALDLTIDGADEFDPGLTLIKGGGGSLLQEKIVAAASARMVVIADESKAVSRLGAFPLPVEVVRFGWRSTMRHIERLLATEDVDGRGVRRRTAGDEPFVTDEGHFILDLDLGRIGDAPGLARRLDSLPGVVETGLFLGLADAAIVGREDGGVDFVERVSGDRT</sequence>